<dbReference type="InterPro" id="IPR006016">
    <property type="entry name" value="UspA"/>
</dbReference>
<proteinExistence type="inferred from homology"/>
<dbReference type="PANTHER" id="PTHR46268">
    <property type="entry name" value="STRESS RESPONSE PROTEIN NHAX"/>
    <property type="match status" value="1"/>
</dbReference>
<evidence type="ECO:0000313" key="3">
    <source>
        <dbReference type="EMBL" id="PHK97635.1"/>
    </source>
</evidence>
<dbReference type="OrthoDB" id="9788959at2"/>
<dbReference type="CDD" id="cd00293">
    <property type="entry name" value="USP-like"/>
    <property type="match status" value="2"/>
</dbReference>
<protein>
    <recommendedName>
        <fullName evidence="2">UspA domain-containing protein</fullName>
    </recommendedName>
</protein>
<reference evidence="3 4" key="1">
    <citation type="submission" date="2017-10" db="EMBL/GenBank/DDBJ databases">
        <title>The draft genome sequence of Lewinella marina KCTC 32374.</title>
        <authorList>
            <person name="Wang K."/>
        </authorList>
    </citation>
    <scope>NUCLEOTIDE SEQUENCE [LARGE SCALE GENOMIC DNA]</scope>
    <source>
        <strain evidence="3 4">MKG-38</strain>
    </source>
</reference>
<gene>
    <name evidence="3" type="ORF">CGL56_14475</name>
</gene>
<dbReference type="Pfam" id="PF00582">
    <property type="entry name" value="Usp"/>
    <property type="match status" value="1"/>
</dbReference>
<organism evidence="3 4">
    <name type="scientific">Neolewinella marina</name>
    <dbReference type="NCBI Taxonomy" id="438751"/>
    <lineage>
        <taxon>Bacteria</taxon>
        <taxon>Pseudomonadati</taxon>
        <taxon>Bacteroidota</taxon>
        <taxon>Saprospiria</taxon>
        <taxon>Saprospirales</taxon>
        <taxon>Lewinellaceae</taxon>
        <taxon>Neolewinella</taxon>
    </lineage>
</organism>
<name>A0A2G0CCE5_9BACT</name>
<dbReference type="InterPro" id="IPR006015">
    <property type="entry name" value="Universal_stress_UspA"/>
</dbReference>
<comment type="caution">
    <text evidence="3">The sequence shown here is derived from an EMBL/GenBank/DDBJ whole genome shotgun (WGS) entry which is preliminary data.</text>
</comment>
<feature type="domain" description="UspA" evidence="2">
    <location>
        <begin position="1"/>
        <end position="150"/>
    </location>
</feature>
<dbReference type="RefSeq" id="WP_099107289.1">
    <property type="nucleotide sequence ID" value="NZ_JAATJF010000005.1"/>
</dbReference>
<evidence type="ECO:0000313" key="4">
    <source>
        <dbReference type="Proteomes" id="UP000226437"/>
    </source>
</evidence>
<dbReference type="PANTHER" id="PTHR46268:SF6">
    <property type="entry name" value="UNIVERSAL STRESS PROTEIN UP12"/>
    <property type="match status" value="1"/>
</dbReference>
<dbReference type="AlphaFoldDB" id="A0A2G0CCE5"/>
<evidence type="ECO:0000256" key="1">
    <source>
        <dbReference type="ARBA" id="ARBA00008791"/>
    </source>
</evidence>
<dbReference type="SUPFAM" id="SSF52402">
    <property type="entry name" value="Adenine nucleotide alpha hydrolases-like"/>
    <property type="match status" value="2"/>
</dbReference>
<dbReference type="EMBL" id="PDLO01000007">
    <property type="protein sequence ID" value="PHK97635.1"/>
    <property type="molecule type" value="Genomic_DNA"/>
</dbReference>
<dbReference type="Proteomes" id="UP000226437">
    <property type="component" value="Unassembled WGS sequence"/>
</dbReference>
<comment type="similarity">
    <text evidence="1">Belongs to the universal stress protein A family.</text>
</comment>
<evidence type="ECO:0000259" key="2">
    <source>
        <dbReference type="Pfam" id="PF00582"/>
    </source>
</evidence>
<dbReference type="PRINTS" id="PR01438">
    <property type="entry name" value="UNVRSLSTRESS"/>
</dbReference>
<dbReference type="Gene3D" id="3.40.50.12370">
    <property type="match status" value="1"/>
</dbReference>
<sequence>MKRIVVPVDFSATSAAATRFGTYLAETMKMDLSVVHVFDVRLSTSQTISSRARAAERQRLEDRLSYFTRRNVEPVLATFQGRMDVLPAVKTLALEGGAAKQLTELSHAEDVGLIVMGGVGTGAGLQPPGAFGGVARAVALRGGCPVILIPKDYGYPRVERLALAFDGTDDIRHMSGFARKIIRALRPEVHFVHVAGRDAEAEWQTKKEFLDLACGPNFPSYTYHLDELNHGPVVKQLLTYTERTGIDLLILGGERRGFLERLIAPGHLRPLINRSGVPILVIPFQRQVL</sequence>
<accession>A0A2G0CCE5</accession>
<keyword evidence="4" id="KW-1185">Reference proteome</keyword>